<dbReference type="EMBL" id="ML994635">
    <property type="protein sequence ID" value="KAF2185015.1"/>
    <property type="molecule type" value="Genomic_DNA"/>
</dbReference>
<dbReference type="InterPro" id="IPR011009">
    <property type="entry name" value="Kinase-like_dom_sf"/>
</dbReference>
<evidence type="ECO:0000313" key="7">
    <source>
        <dbReference type="Proteomes" id="UP000800200"/>
    </source>
</evidence>
<evidence type="ECO:0000256" key="2">
    <source>
        <dbReference type="ARBA" id="ARBA00047899"/>
    </source>
</evidence>
<dbReference type="Pfam" id="PF01636">
    <property type="entry name" value="APH"/>
    <property type="match status" value="1"/>
</dbReference>
<dbReference type="AlphaFoldDB" id="A0A6A6E1Z0"/>
<dbReference type="InterPro" id="IPR002575">
    <property type="entry name" value="Aminoglycoside_PTrfase"/>
</dbReference>
<feature type="domain" description="Aminoglycoside phosphotransferase" evidence="5">
    <location>
        <begin position="33"/>
        <end position="105"/>
    </location>
</feature>
<evidence type="ECO:0000313" key="6">
    <source>
        <dbReference type="EMBL" id="KAF2185015.1"/>
    </source>
</evidence>
<evidence type="ECO:0000259" key="5">
    <source>
        <dbReference type="Pfam" id="PF01636"/>
    </source>
</evidence>
<evidence type="ECO:0000256" key="4">
    <source>
        <dbReference type="SAM" id="Phobius"/>
    </source>
</evidence>
<dbReference type="InterPro" id="IPR008266">
    <property type="entry name" value="Tyr_kinase_AS"/>
</dbReference>
<gene>
    <name evidence="6" type="ORF">K469DRAFT_168678</name>
</gene>
<dbReference type="SUPFAM" id="SSF56112">
    <property type="entry name" value="Protein kinase-like (PK-like)"/>
    <property type="match status" value="1"/>
</dbReference>
<organism evidence="6 7">
    <name type="scientific">Zopfia rhizophila CBS 207.26</name>
    <dbReference type="NCBI Taxonomy" id="1314779"/>
    <lineage>
        <taxon>Eukaryota</taxon>
        <taxon>Fungi</taxon>
        <taxon>Dikarya</taxon>
        <taxon>Ascomycota</taxon>
        <taxon>Pezizomycotina</taxon>
        <taxon>Dothideomycetes</taxon>
        <taxon>Dothideomycetes incertae sedis</taxon>
        <taxon>Zopfiaceae</taxon>
        <taxon>Zopfia</taxon>
    </lineage>
</organism>
<dbReference type="EC" id="2.7.11.1" evidence="1"/>
<name>A0A6A6E1Z0_9PEZI</name>
<dbReference type="PROSITE" id="PS00109">
    <property type="entry name" value="PROTEIN_KINASE_TYR"/>
    <property type="match status" value="1"/>
</dbReference>
<proteinExistence type="predicted"/>
<keyword evidence="4" id="KW-0472">Membrane</keyword>
<feature type="transmembrane region" description="Helical" evidence="4">
    <location>
        <begin position="143"/>
        <end position="167"/>
    </location>
</feature>
<dbReference type="GO" id="GO:0004674">
    <property type="term" value="F:protein serine/threonine kinase activity"/>
    <property type="evidence" value="ECO:0007669"/>
    <property type="project" value="UniProtKB-EC"/>
</dbReference>
<sequence length="202" mass="23700">MAPHPKIAALDKDNTIPLPTDLELRRRIYERHYHFNGHRYAEEVLSMLPRFEKSVFMHGDIAPRNIVMAEDGHVKGSLNWETAGWCPEYWEYVNMIKPSGDKDKQAWIERTAPKKWDITRIAAVRWSYSMENICAHLSTPPPYLHFLLFILFLIYISPIYISFYLCYPLSILIFIYTFPIHTSPYPHIPLSLPYILSSTITI</sequence>
<protein>
    <recommendedName>
        <fullName evidence="1">non-specific serine/threonine protein kinase</fullName>
        <ecNumber evidence="1">2.7.11.1</ecNumber>
    </recommendedName>
</protein>
<dbReference type="Gene3D" id="3.90.1200.10">
    <property type="match status" value="1"/>
</dbReference>
<keyword evidence="4" id="KW-0812">Transmembrane</keyword>
<keyword evidence="7" id="KW-1185">Reference proteome</keyword>
<accession>A0A6A6E1Z0</accession>
<keyword evidence="4" id="KW-1133">Transmembrane helix</keyword>
<evidence type="ECO:0000256" key="1">
    <source>
        <dbReference type="ARBA" id="ARBA00012513"/>
    </source>
</evidence>
<comment type="catalytic activity">
    <reaction evidence="3">
        <text>L-seryl-[protein] + ATP = O-phospho-L-seryl-[protein] + ADP + H(+)</text>
        <dbReference type="Rhea" id="RHEA:17989"/>
        <dbReference type="Rhea" id="RHEA-COMP:9863"/>
        <dbReference type="Rhea" id="RHEA-COMP:11604"/>
        <dbReference type="ChEBI" id="CHEBI:15378"/>
        <dbReference type="ChEBI" id="CHEBI:29999"/>
        <dbReference type="ChEBI" id="CHEBI:30616"/>
        <dbReference type="ChEBI" id="CHEBI:83421"/>
        <dbReference type="ChEBI" id="CHEBI:456216"/>
        <dbReference type="EC" id="2.7.11.1"/>
    </reaction>
</comment>
<evidence type="ECO:0000256" key="3">
    <source>
        <dbReference type="ARBA" id="ARBA00048679"/>
    </source>
</evidence>
<dbReference type="Proteomes" id="UP000800200">
    <property type="component" value="Unassembled WGS sequence"/>
</dbReference>
<reference evidence="6" key="1">
    <citation type="journal article" date="2020" name="Stud. Mycol.">
        <title>101 Dothideomycetes genomes: a test case for predicting lifestyles and emergence of pathogens.</title>
        <authorList>
            <person name="Haridas S."/>
            <person name="Albert R."/>
            <person name="Binder M."/>
            <person name="Bloem J."/>
            <person name="Labutti K."/>
            <person name="Salamov A."/>
            <person name="Andreopoulos B."/>
            <person name="Baker S."/>
            <person name="Barry K."/>
            <person name="Bills G."/>
            <person name="Bluhm B."/>
            <person name="Cannon C."/>
            <person name="Castanera R."/>
            <person name="Culley D."/>
            <person name="Daum C."/>
            <person name="Ezra D."/>
            <person name="Gonzalez J."/>
            <person name="Henrissat B."/>
            <person name="Kuo A."/>
            <person name="Liang C."/>
            <person name="Lipzen A."/>
            <person name="Lutzoni F."/>
            <person name="Magnuson J."/>
            <person name="Mondo S."/>
            <person name="Nolan M."/>
            <person name="Ohm R."/>
            <person name="Pangilinan J."/>
            <person name="Park H.-J."/>
            <person name="Ramirez L."/>
            <person name="Alfaro M."/>
            <person name="Sun H."/>
            <person name="Tritt A."/>
            <person name="Yoshinaga Y."/>
            <person name="Zwiers L.-H."/>
            <person name="Turgeon B."/>
            <person name="Goodwin S."/>
            <person name="Spatafora J."/>
            <person name="Crous P."/>
            <person name="Grigoriev I."/>
        </authorList>
    </citation>
    <scope>NUCLEOTIDE SEQUENCE</scope>
    <source>
        <strain evidence="6">CBS 207.26</strain>
    </source>
</reference>
<comment type="catalytic activity">
    <reaction evidence="2">
        <text>L-threonyl-[protein] + ATP = O-phospho-L-threonyl-[protein] + ADP + H(+)</text>
        <dbReference type="Rhea" id="RHEA:46608"/>
        <dbReference type="Rhea" id="RHEA-COMP:11060"/>
        <dbReference type="Rhea" id="RHEA-COMP:11605"/>
        <dbReference type="ChEBI" id="CHEBI:15378"/>
        <dbReference type="ChEBI" id="CHEBI:30013"/>
        <dbReference type="ChEBI" id="CHEBI:30616"/>
        <dbReference type="ChEBI" id="CHEBI:61977"/>
        <dbReference type="ChEBI" id="CHEBI:456216"/>
        <dbReference type="EC" id="2.7.11.1"/>
    </reaction>
</comment>
<dbReference type="OrthoDB" id="2906425at2759"/>